<organism evidence="2 3">
    <name type="scientific">Bifidobacterium thermacidophilum</name>
    <dbReference type="NCBI Taxonomy" id="246618"/>
    <lineage>
        <taxon>Bacteria</taxon>
        <taxon>Bacillati</taxon>
        <taxon>Actinomycetota</taxon>
        <taxon>Actinomycetes</taxon>
        <taxon>Bifidobacteriales</taxon>
        <taxon>Bifidobacteriaceae</taxon>
        <taxon>Bifidobacterium</taxon>
    </lineage>
</organism>
<proteinExistence type="predicted"/>
<protein>
    <recommendedName>
        <fullName evidence="4">Transposase</fullName>
    </recommendedName>
</protein>
<dbReference type="Proteomes" id="UP001620273">
    <property type="component" value="Unassembled WGS sequence"/>
</dbReference>
<reference evidence="2 3" key="1">
    <citation type="submission" date="2022-09" db="EMBL/GenBank/DDBJ databases">
        <title>Genome sequencing of four strains from tibetan pig.</title>
        <authorList>
            <person name="Feng J."/>
        </authorList>
    </citation>
    <scope>NUCLEOTIDE SEQUENCE [LARGE SCALE GENOMIC DNA]</scope>
    <source>
        <strain evidence="2 3">11-1-1</strain>
    </source>
</reference>
<gene>
    <name evidence="2" type="ORF">OCH74_04135</name>
</gene>
<accession>A0ABW8KNC2</accession>
<comment type="caution">
    <text evidence="2">The sequence shown here is derived from an EMBL/GenBank/DDBJ whole genome shotgun (WGS) entry which is preliminary data.</text>
</comment>
<evidence type="ECO:0008006" key="4">
    <source>
        <dbReference type="Google" id="ProtNLM"/>
    </source>
</evidence>
<evidence type="ECO:0000256" key="1">
    <source>
        <dbReference type="SAM" id="MobiDB-lite"/>
    </source>
</evidence>
<dbReference type="RefSeq" id="WP_404440461.1">
    <property type="nucleotide sequence ID" value="NZ_JAOQBW010000002.1"/>
</dbReference>
<keyword evidence="3" id="KW-1185">Reference proteome</keyword>
<evidence type="ECO:0000313" key="3">
    <source>
        <dbReference type="Proteomes" id="UP001620273"/>
    </source>
</evidence>
<feature type="region of interest" description="Disordered" evidence="1">
    <location>
        <begin position="1"/>
        <end position="37"/>
    </location>
</feature>
<feature type="compositionally biased region" description="Basic and acidic residues" evidence="1">
    <location>
        <begin position="12"/>
        <end position="23"/>
    </location>
</feature>
<dbReference type="EMBL" id="JAOQBW010000002">
    <property type="protein sequence ID" value="MFK3576052.1"/>
    <property type="molecule type" value="Genomic_DNA"/>
</dbReference>
<sequence length="96" mass="10660">MFVAKQSGEPDEPGKPDETDRKPTNPTNHGATGQPGRTVVFPADFRAISVQGTMVIADVDNDVKRESISGRQSWKNAKYQGFRPLERAWGVRHNHS</sequence>
<name>A0ABW8KNC2_9BIFI</name>
<evidence type="ECO:0000313" key="2">
    <source>
        <dbReference type="EMBL" id="MFK3576052.1"/>
    </source>
</evidence>